<dbReference type="EMBL" id="MLHG01000025">
    <property type="protein sequence ID" value="OOF40243.1"/>
    <property type="molecule type" value="Genomic_DNA"/>
</dbReference>
<dbReference type="AlphaFoldDB" id="A0A1V3IHE4"/>
<evidence type="ECO:0000313" key="1">
    <source>
        <dbReference type="EMBL" id="OOF40243.1"/>
    </source>
</evidence>
<accession>A0A1V3IHE4</accession>
<comment type="caution">
    <text evidence="1">The sequence shown here is derived from an EMBL/GenBank/DDBJ whole genome shotgun (WGS) entry which is preliminary data.</text>
</comment>
<dbReference type="Proteomes" id="UP000189426">
    <property type="component" value="Unassembled WGS sequence"/>
</dbReference>
<keyword evidence="2" id="KW-1185">Reference proteome</keyword>
<dbReference type="RefSeq" id="WP_077493749.1">
    <property type="nucleotide sequence ID" value="NZ_MLHG01000025.1"/>
</dbReference>
<proteinExistence type="predicted"/>
<protein>
    <submittedName>
        <fullName evidence="1">Uncharacterized protein</fullName>
    </submittedName>
</protein>
<evidence type="ECO:0000313" key="2">
    <source>
        <dbReference type="Proteomes" id="UP000189426"/>
    </source>
</evidence>
<gene>
    <name evidence="1" type="ORF">BKK47_04620</name>
</gene>
<name>A0A1V3IHE4_9PAST</name>
<sequence>MMTTHLPLPTLSRKTTYEDVMESVYLLTVYHCDLIDLRDYLRQRIQSSPGWADILHRLNSEIAVASEKATQDVAYLDTVDAFNMVEKYDMYDSAIPWYFFGMPGICRSVLNRTYPLVKLYDKYEYLFVEIEKSEGCISYSPRKLF</sequence>
<reference evidence="1 2" key="1">
    <citation type="submission" date="2016-10" db="EMBL/GenBank/DDBJ databases">
        <title>Rodentibacter gen. nov. and new species.</title>
        <authorList>
            <person name="Christensen H."/>
        </authorList>
    </citation>
    <scope>NUCLEOTIDE SEQUENCE [LARGE SCALE GENOMIC DNA]</scope>
    <source>
        <strain evidence="1 2">Ppn418</strain>
    </source>
</reference>
<organism evidence="1 2">
    <name type="scientific">Rodentibacter mrazii</name>
    <dbReference type="NCBI Taxonomy" id="1908257"/>
    <lineage>
        <taxon>Bacteria</taxon>
        <taxon>Pseudomonadati</taxon>
        <taxon>Pseudomonadota</taxon>
        <taxon>Gammaproteobacteria</taxon>
        <taxon>Pasteurellales</taxon>
        <taxon>Pasteurellaceae</taxon>
        <taxon>Rodentibacter</taxon>
    </lineage>
</organism>
<dbReference type="STRING" id="1908257.BKK47_04620"/>